<keyword evidence="4 7" id="KW-1133">Transmembrane helix</keyword>
<reference evidence="9 10" key="1">
    <citation type="journal article" date="2024" name="G3 (Bethesda)">
        <title>Genome assembly of Hibiscus sabdariffa L. provides insights into metabolisms of medicinal natural products.</title>
        <authorList>
            <person name="Kim T."/>
        </authorList>
    </citation>
    <scope>NUCLEOTIDE SEQUENCE [LARGE SCALE GENOMIC DNA]</scope>
    <source>
        <strain evidence="9">TK-2024</strain>
        <tissue evidence="9">Old leaves</tissue>
    </source>
</reference>
<keyword evidence="3 8" id="KW-0732">Signal</keyword>
<evidence type="ECO:0000256" key="8">
    <source>
        <dbReference type="SAM" id="SignalP"/>
    </source>
</evidence>
<comment type="subcellular location">
    <subcellularLocation>
        <location evidence="1">Endomembrane system</location>
        <topology evidence="1">Multi-pass membrane protein</topology>
    </subcellularLocation>
</comment>
<proteinExistence type="inferred from homology"/>
<comment type="caution">
    <text evidence="9">The sequence shown here is derived from an EMBL/GenBank/DDBJ whole genome shotgun (WGS) entry which is preliminary data.</text>
</comment>
<dbReference type="InterPro" id="IPR009606">
    <property type="entry name" value="DEAL/Modifying_wall_lignin1/2"/>
</dbReference>
<sequence length="290" mass="31000">MGMTMKRAALIVAGLGLLSFIFGVVAENNKPAAGTLVSGKGVVVCRYPRDPSVPLGYLSVSFLILSCFAGYTSLFYPYKGRSVPQSVLFQSTAFFVFFNIALFTGGLAAALLLWPTITEHLHLTRNVHHNLATTCPTAKTGLLGGGAFVSLDSALFWLVALMLADNARQDHFDEVENGSKAEALAKGDCNSGDGGSSDAGRPKEYADGFDPACDGGSRGVVTCWGKESGVSYQGRRRSNSGSGRAARFRLRYGFTRLNLFCSTEVKEFQSTREWALILGNASSMYSAPAL</sequence>
<protein>
    <submittedName>
        <fullName evidence="9">Uncharacterized protein</fullName>
    </submittedName>
</protein>
<evidence type="ECO:0000256" key="5">
    <source>
        <dbReference type="ARBA" id="ARBA00023136"/>
    </source>
</evidence>
<gene>
    <name evidence="9" type="ORF">V6N11_029181</name>
</gene>
<dbReference type="Proteomes" id="UP001396334">
    <property type="component" value="Unassembled WGS sequence"/>
</dbReference>
<comment type="similarity">
    <text evidence="6">Belongs to the DESIGUAL family.</text>
</comment>
<dbReference type="EMBL" id="JBBPBN010001109">
    <property type="protein sequence ID" value="KAK8479853.1"/>
    <property type="molecule type" value="Genomic_DNA"/>
</dbReference>
<evidence type="ECO:0000256" key="3">
    <source>
        <dbReference type="ARBA" id="ARBA00022729"/>
    </source>
</evidence>
<accession>A0ABR1ZHE7</accession>
<evidence type="ECO:0000313" key="10">
    <source>
        <dbReference type="Proteomes" id="UP001396334"/>
    </source>
</evidence>
<keyword evidence="2 7" id="KW-0812">Transmembrane</keyword>
<name>A0ABR1ZHE7_9ROSI</name>
<evidence type="ECO:0000256" key="2">
    <source>
        <dbReference type="ARBA" id="ARBA00022692"/>
    </source>
</evidence>
<evidence type="ECO:0000256" key="7">
    <source>
        <dbReference type="SAM" id="Phobius"/>
    </source>
</evidence>
<evidence type="ECO:0000256" key="4">
    <source>
        <dbReference type="ARBA" id="ARBA00022989"/>
    </source>
</evidence>
<dbReference type="Pfam" id="PF06749">
    <property type="entry name" value="DUF1218"/>
    <property type="match status" value="1"/>
</dbReference>
<feature type="transmembrane region" description="Helical" evidence="7">
    <location>
        <begin position="88"/>
        <end position="114"/>
    </location>
</feature>
<keyword evidence="5 7" id="KW-0472">Membrane</keyword>
<dbReference type="InterPro" id="IPR052222">
    <property type="entry name" value="DESIGUAL"/>
</dbReference>
<feature type="transmembrane region" description="Helical" evidence="7">
    <location>
        <begin position="142"/>
        <end position="164"/>
    </location>
</feature>
<feature type="signal peptide" evidence="8">
    <location>
        <begin position="1"/>
        <end position="26"/>
    </location>
</feature>
<evidence type="ECO:0000313" key="9">
    <source>
        <dbReference type="EMBL" id="KAK8479853.1"/>
    </source>
</evidence>
<feature type="transmembrane region" description="Helical" evidence="7">
    <location>
        <begin position="56"/>
        <end position="76"/>
    </location>
</feature>
<feature type="chain" id="PRO_5046539489" evidence="8">
    <location>
        <begin position="27"/>
        <end position="290"/>
    </location>
</feature>
<organism evidence="9 10">
    <name type="scientific">Hibiscus sabdariffa</name>
    <name type="common">roselle</name>
    <dbReference type="NCBI Taxonomy" id="183260"/>
    <lineage>
        <taxon>Eukaryota</taxon>
        <taxon>Viridiplantae</taxon>
        <taxon>Streptophyta</taxon>
        <taxon>Embryophyta</taxon>
        <taxon>Tracheophyta</taxon>
        <taxon>Spermatophyta</taxon>
        <taxon>Magnoliopsida</taxon>
        <taxon>eudicotyledons</taxon>
        <taxon>Gunneridae</taxon>
        <taxon>Pentapetalae</taxon>
        <taxon>rosids</taxon>
        <taxon>malvids</taxon>
        <taxon>Malvales</taxon>
        <taxon>Malvaceae</taxon>
        <taxon>Malvoideae</taxon>
        <taxon>Hibiscus</taxon>
    </lineage>
</organism>
<evidence type="ECO:0000256" key="1">
    <source>
        <dbReference type="ARBA" id="ARBA00004127"/>
    </source>
</evidence>
<evidence type="ECO:0000256" key="6">
    <source>
        <dbReference type="ARBA" id="ARBA00029467"/>
    </source>
</evidence>
<dbReference type="PANTHER" id="PTHR31769">
    <property type="entry name" value="OS07G0462200 PROTEIN-RELATED"/>
    <property type="match status" value="1"/>
</dbReference>
<keyword evidence="10" id="KW-1185">Reference proteome</keyword>